<accession>A0A1S1YU40</accession>
<evidence type="ECO:0000259" key="7">
    <source>
        <dbReference type="Pfam" id="PF25967"/>
    </source>
</evidence>
<dbReference type="InterPro" id="IPR058625">
    <property type="entry name" value="MdtA-like_BSH"/>
</dbReference>
<dbReference type="SUPFAM" id="SSF111369">
    <property type="entry name" value="HlyD-like secretion proteins"/>
    <property type="match status" value="1"/>
</dbReference>
<dbReference type="Proteomes" id="UP000179797">
    <property type="component" value="Unassembled WGS sequence"/>
</dbReference>
<dbReference type="InterPro" id="IPR058627">
    <property type="entry name" value="MdtA-like_C"/>
</dbReference>
<comment type="caution">
    <text evidence="8">The sequence shown here is derived from an EMBL/GenBank/DDBJ whole genome shotgun (WGS) entry which is preliminary data.</text>
</comment>
<keyword evidence="4" id="KW-0175">Coiled coil</keyword>
<feature type="domain" description="Multidrug resistance protein MdtA-like C-terminal permuted SH3" evidence="7">
    <location>
        <begin position="288"/>
        <end position="350"/>
    </location>
</feature>
<dbReference type="NCBIfam" id="TIGR01730">
    <property type="entry name" value="RND_mfp"/>
    <property type="match status" value="1"/>
</dbReference>
<evidence type="ECO:0000256" key="1">
    <source>
        <dbReference type="ARBA" id="ARBA00004196"/>
    </source>
</evidence>
<dbReference type="InterPro" id="IPR006143">
    <property type="entry name" value="RND_pump_MFP"/>
</dbReference>
<proteinExistence type="inferred from homology"/>
<sequence>MKNTTIVAFFLTVLIFNTSCKEEKQEAKNVFRIVRYTEVSYSDLDNAKSYSGKAVADQEMELSFRSSGIITEKNVKVGQNVKQGELLMKLDNIQAKLTYEQSVAALNTAKSEMYTAKSEFERGRKLYEQGNYTLSKYQSVMNAFENASNQYASAERKLAIDKEQVRNGYIYAPKDAVVAEVNANLNETVSSGQSVILLNAGNDLNVEVGVPENTINNIYVGMNSTLTFKSIEQTVSGKVIEVSPILDRENATFPVKIRLNDSSKKIHPGMLSDVKFDFEHIASEYNMVLPLSAIGEDAKGNFVYAIKPLEDSLGTVTKQYIKVGDLTDRGVVINSGVEVGQIIVTAGLQTLISGQTVKL</sequence>
<dbReference type="GO" id="GO:0015562">
    <property type="term" value="F:efflux transmembrane transporter activity"/>
    <property type="evidence" value="ECO:0007669"/>
    <property type="project" value="TreeGrafter"/>
</dbReference>
<comment type="subcellular location">
    <subcellularLocation>
        <location evidence="1">Cell envelope</location>
    </subcellularLocation>
</comment>
<dbReference type="RefSeq" id="WP_044217067.1">
    <property type="nucleotide sequence ID" value="NZ_JRYR02000002.1"/>
</dbReference>
<dbReference type="STRING" id="915059.NH26_23530"/>
<dbReference type="Pfam" id="PF25954">
    <property type="entry name" value="Beta-barrel_RND_2"/>
    <property type="match status" value="1"/>
</dbReference>
<feature type="coiled-coil region" evidence="4">
    <location>
        <begin position="137"/>
        <end position="164"/>
    </location>
</feature>
<organism evidence="8 9">
    <name type="scientific">Flammeovirga pacifica</name>
    <dbReference type="NCBI Taxonomy" id="915059"/>
    <lineage>
        <taxon>Bacteria</taxon>
        <taxon>Pseudomonadati</taxon>
        <taxon>Bacteroidota</taxon>
        <taxon>Cytophagia</taxon>
        <taxon>Cytophagales</taxon>
        <taxon>Flammeovirgaceae</taxon>
        <taxon>Flammeovirga</taxon>
    </lineage>
</organism>
<dbReference type="InterPro" id="IPR058792">
    <property type="entry name" value="Beta-barrel_RND_2"/>
</dbReference>
<evidence type="ECO:0000256" key="4">
    <source>
        <dbReference type="SAM" id="Coils"/>
    </source>
</evidence>
<dbReference type="OrthoDB" id="9806939at2"/>
<evidence type="ECO:0000313" key="8">
    <source>
        <dbReference type="EMBL" id="OHX64547.1"/>
    </source>
</evidence>
<dbReference type="Gene3D" id="2.40.50.100">
    <property type="match status" value="1"/>
</dbReference>
<comment type="similarity">
    <text evidence="2">Belongs to the membrane fusion protein (MFP) (TC 8.A.1) family.</text>
</comment>
<dbReference type="Pfam" id="PF25967">
    <property type="entry name" value="RND-MFP_C"/>
    <property type="match status" value="1"/>
</dbReference>
<dbReference type="EMBL" id="JRYR02000002">
    <property type="protein sequence ID" value="OHX64547.1"/>
    <property type="molecule type" value="Genomic_DNA"/>
</dbReference>
<evidence type="ECO:0000256" key="3">
    <source>
        <dbReference type="ARBA" id="ARBA00022448"/>
    </source>
</evidence>
<keyword evidence="9" id="KW-1185">Reference proteome</keyword>
<dbReference type="PANTHER" id="PTHR30469">
    <property type="entry name" value="MULTIDRUG RESISTANCE PROTEIN MDTA"/>
    <property type="match status" value="1"/>
</dbReference>
<protein>
    <submittedName>
        <fullName evidence="8">Uncharacterized protein</fullName>
    </submittedName>
</protein>
<dbReference type="Gene3D" id="2.40.30.170">
    <property type="match status" value="1"/>
</dbReference>
<feature type="domain" description="CusB-like beta-barrel" evidence="6">
    <location>
        <begin position="206"/>
        <end position="277"/>
    </location>
</feature>
<keyword evidence="3" id="KW-0813">Transport</keyword>
<dbReference type="AlphaFoldDB" id="A0A1S1YU40"/>
<evidence type="ECO:0000256" key="2">
    <source>
        <dbReference type="ARBA" id="ARBA00009477"/>
    </source>
</evidence>
<dbReference type="Pfam" id="PF25917">
    <property type="entry name" value="BSH_RND"/>
    <property type="match status" value="1"/>
</dbReference>
<dbReference type="Gene3D" id="1.10.287.470">
    <property type="entry name" value="Helix hairpin bin"/>
    <property type="match status" value="1"/>
</dbReference>
<evidence type="ECO:0000313" key="9">
    <source>
        <dbReference type="Proteomes" id="UP000179797"/>
    </source>
</evidence>
<gene>
    <name evidence="8" type="ORF">NH26_23530</name>
</gene>
<dbReference type="GO" id="GO:1990281">
    <property type="term" value="C:efflux pump complex"/>
    <property type="evidence" value="ECO:0007669"/>
    <property type="project" value="TreeGrafter"/>
</dbReference>
<evidence type="ECO:0000259" key="5">
    <source>
        <dbReference type="Pfam" id="PF25917"/>
    </source>
</evidence>
<evidence type="ECO:0000259" key="6">
    <source>
        <dbReference type="Pfam" id="PF25954"/>
    </source>
</evidence>
<name>A0A1S1YU40_FLAPC</name>
<feature type="domain" description="Multidrug resistance protein MdtA-like barrel-sandwich hybrid" evidence="5">
    <location>
        <begin position="64"/>
        <end position="195"/>
    </location>
</feature>
<reference evidence="8 9" key="1">
    <citation type="journal article" date="2012" name="Int. J. Syst. Evol. Microbiol.">
        <title>Flammeovirga pacifica sp. nov., isolated from deep-sea sediment.</title>
        <authorList>
            <person name="Xu H."/>
            <person name="Fu Y."/>
            <person name="Yang N."/>
            <person name="Ding Z."/>
            <person name="Lai Q."/>
            <person name="Zeng R."/>
        </authorList>
    </citation>
    <scope>NUCLEOTIDE SEQUENCE [LARGE SCALE GENOMIC DNA]</scope>
    <source>
        <strain evidence="9">DSM 24597 / LMG 26175 / WPAGA1</strain>
    </source>
</reference>
<dbReference type="Gene3D" id="2.40.420.20">
    <property type="match status" value="1"/>
</dbReference>